<dbReference type="SUPFAM" id="SSF52317">
    <property type="entry name" value="Class I glutamine amidotransferase-like"/>
    <property type="match status" value="1"/>
</dbReference>
<dbReference type="Proteomes" id="UP000176498">
    <property type="component" value="Unassembled WGS sequence"/>
</dbReference>
<keyword evidence="4" id="KW-0378">Hydrolase</keyword>
<dbReference type="PANTHER" id="PTHR30237">
    <property type="entry name" value="MURAMOYLTETRAPEPTIDE CARBOXYPEPTIDASE"/>
    <property type="match status" value="1"/>
</dbReference>
<evidence type="ECO:0000259" key="6">
    <source>
        <dbReference type="Pfam" id="PF02016"/>
    </source>
</evidence>
<comment type="caution">
    <text evidence="8">The sequence shown here is derived from an EMBL/GenBank/DDBJ whole genome shotgun (WGS) entry which is preliminary data.</text>
</comment>
<comment type="similarity">
    <text evidence="1">Belongs to the peptidase S66 family.</text>
</comment>
<reference evidence="8 9" key="1">
    <citation type="journal article" date="2016" name="Nat. Commun.">
        <title>Thousands of microbial genomes shed light on interconnected biogeochemical processes in an aquifer system.</title>
        <authorList>
            <person name="Anantharaman K."/>
            <person name="Brown C.T."/>
            <person name="Hug L.A."/>
            <person name="Sharon I."/>
            <person name="Castelle C.J."/>
            <person name="Probst A.J."/>
            <person name="Thomas B.C."/>
            <person name="Singh A."/>
            <person name="Wilkins M.J."/>
            <person name="Karaoz U."/>
            <person name="Brodie E.L."/>
            <person name="Williams K.H."/>
            <person name="Hubbard S.S."/>
            <person name="Banfield J.F."/>
        </authorList>
    </citation>
    <scope>NUCLEOTIDE SEQUENCE [LARGE SCALE GENOMIC DNA]</scope>
</reference>
<evidence type="ECO:0000313" key="8">
    <source>
        <dbReference type="EMBL" id="OGY40897.1"/>
    </source>
</evidence>
<dbReference type="GO" id="GO:0006508">
    <property type="term" value="P:proteolysis"/>
    <property type="evidence" value="ECO:0007669"/>
    <property type="project" value="UniProtKB-KW"/>
</dbReference>
<protein>
    <recommendedName>
        <fullName evidence="10">LD-carboxypeptidase</fullName>
    </recommendedName>
</protein>
<feature type="domain" description="LD-carboxypeptidase N-terminal" evidence="6">
    <location>
        <begin position="13"/>
        <end position="133"/>
    </location>
</feature>
<dbReference type="InterPro" id="IPR029062">
    <property type="entry name" value="Class_I_gatase-like"/>
</dbReference>
<accession>A0A1G1XNI8</accession>
<dbReference type="PANTHER" id="PTHR30237:SF2">
    <property type="entry name" value="MUREIN TETRAPEPTIDE CARBOXYPEPTIDASE"/>
    <property type="match status" value="1"/>
</dbReference>
<dbReference type="InterPro" id="IPR040449">
    <property type="entry name" value="Peptidase_S66_N"/>
</dbReference>
<dbReference type="InterPro" id="IPR040921">
    <property type="entry name" value="Peptidase_S66C"/>
</dbReference>
<evidence type="ECO:0000259" key="7">
    <source>
        <dbReference type="Pfam" id="PF17676"/>
    </source>
</evidence>
<dbReference type="Gene3D" id="3.50.30.60">
    <property type="entry name" value="LD-carboxypeptidase A C-terminal domain-like"/>
    <property type="match status" value="1"/>
</dbReference>
<sequence length="335" mass="38930">MLPQKINNQSKVNLIYTSSPVEKEDWNDFVFALGKLKQMFPNLNFFEVQRTELDPRYLSGSEDERLKKFRQSLKEVNWLAPIYGGTGCIDIVRRLNEEDLDKLRKTRPIVNGFSDTTSLINYLYFKLKLITFHFANVAGIFDTKNSKLFFDIIFGKKKSFSFLENNYKWLSPVGAPKQKIEGIAIGGNFTVFRDLLDICDLKPRSWEDFILFIEEYDMDMEDSHPDIIALDQKGVFKHIKAIVLGRIAEPEFKSDLQKLNYIFGRQKEQEKMSSVFEYLISDTIKERLVKNDPLYILKVDNFGHNVKTNPMIVPIGGKTIIHPDKKIEFVGPFVE</sequence>
<keyword evidence="3" id="KW-0645">Protease</keyword>
<organism evidence="8 9">
    <name type="scientific">Candidatus Buchananbacteria bacterium RBG_13_36_9</name>
    <dbReference type="NCBI Taxonomy" id="1797530"/>
    <lineage>
        <taxon>Bacteria</taxon>
        <taxon>Candidatus Buchananiibacteriota</taxon>
    </lineage>
</organism>
<evidence type="ECO:0000256" key="2">
    <source>
        <dbReference type="ARBA" id="ARBA00022645"/>
    </source>
</evidence>
<evidence type="ECO:0000256" key="1">
    <source>
        <dbReference type="ARBA" id="ARBA00010233"/>
    </source>
</evidence>
<dbReference type="Pfam" id="PF02016">
    <property type="entry name" value="Peptidase_S66"/>
    <property type="match status" value="1"/>
</dbReference>
<keyword evidence="2" id="KW-0121">Carboxypeptidase</keyword>
<evidence type="ECO:0000256" key="5">
    <source>
        <dbReference type="ARBA" id="ARBA00022825"/>
    </source>
</evidence>
<gene>
    <name evidence="8" type="ORF">A2Y82_03440</name>
</gene>
<dbReference type="SUPFAM" id="SSF141986">
    <property type="entry name" value="LD-carboxypeptidase A C-terminal domain-like"/>
    <property type="match status" value="1"/>
</dbReference>
<evidence type="ECO:0000256" key="3">
    <source>
        <dbReference type="ARBA" id="ARBA00022670"/>
    </source>
</evidence>
<dbReference type="GO" id="GO:0008236">
    <property type="term" value="F:serine-type peptidase activity"/>
    <property type="evidence" value="ECO:0007669"/>
    <property type="project" value="UniProtKB-KW"/>
</dbReference>
<name>A0A1G1XNI8_9BACT</name>
<dbReference type="InterPro" id="IPR027461">
    <property type="entry name" value="Carboxypeptidase_A_C_sf"/>
</dbReference>
<dbReference type="Gene3D" id="3.40.50.10740">
    <property type="entry name" value="Class I glutamine amidotransferase-like"/>
    <property type="match status" value="1"/>
</dbReference>
<evidence type="ECO:0000256" key="4">
    <source>
        <dbReference type="ARBA" id="ARBA00022801"/>
    </source>
</evidence>
<dbReference type="InterPro" id="IPR003507">
    <property type="entry name" value="S66_fam"/>
</dbReference>
<dbReference type="Pfam" id="PF17676">
    <property type="entry name" value="Peptidase_S66C"/>
    <property type="match status" value="1"/>
</dbReference>
<keyword evidence="5" id="KW-0720">Serine protease</keyword>
<evidence type="ECO:0008006" key="10">
    <source>
        <dbReference type="Google" id="ProtNLM"/>
    </source>
</evidence>
<dbReference type="EMBL" id="MHHZ01000023">
    <property type="protein sequence ID" value="OGY40897.1"/>
    <property type="molecule type" value="Genomic_DNA"/>
</dbReference>
<evidence type="ECO:0000313" key="9">
    <source>
        <dbReference type="Proteomes" id="UP000176498"/>
    </source>
</evidence>
<feature type="domain" description="LD-carboxypeptidase C-terminal" evidence="7">
    <location>
        <begin position="181"/>
        <end position="318"/>
    </location>
</feature>
<dbReference type="InterPro" id="IPR027478">
    <property type="entry name" value="LdcA_N"/>
</dbReference>
<proteinExistence type="inferred from homology"/>
<dbReference type="GO" id="GO:0004180">
    <property type="term" value="F:carboxypeptidase activity"/>
    <property type="evidence" value="ECO:0007669"/>
    <property type="project" value="UniProtKB-KW"/>
</dbReference>
<dbReference type="AlphaFoldDB" id="A0A1G1XNI8"/>